<protein>
    <submittedName>
        <fullName evidence="3">Uncharacterized protein</fullName>
    </submittedName>
</protein>
<dbReference type="SUPFAM" id="SSF52540">
    <property type="entry name" value="P-loop containing nucleoside triphosphate hydrolases"/>
    <property type="match status" value="1"/>
</dbReference>
<gene>
    <name evidence="3" type="ORF">Raf01_44520</name>
</gene>
<keyword evidence="2" id="KW-0472">Membrane</keyword>
<evidence type="ECO:0000313" key="3">
    <source>
        <dbReference type="EMBL" id="GIH16280.1"/>
    </source>
</evidence>
<organism evidence="3 4">
    <name type="scientific">Rugosimonospora africana</name>
    <dbReference type="NCBI Taxonomy" id="556532"/>
    <lineage>
        <taxon>Bacteria</taxon>
        <taxon>Bacillati</taxon>
        <taxon>Actinomycetota</taxon>
        <taxon>Actinomycetes</taxon>
        <taxon>Micromonosporales</taxon>
        <taxon>Micromonosporaceae</taxon>
        <taxon>Rugosimonospora</taxon>
    </lineage>
</organism>
<evidence type="ECO:0000256" key="2">
    <source>
        <dbReference type="SAM" id="Phobius"/>
    </source>
</evidence>
<dbReference type="AlphaFoldDB" id="A0A8J3QUY6"/>
<proteinExistence type="predicted"/>
<feature type="transmembrane region" description="Helical" evidence="2">
    <location>
        <begin position="201"/>
        <end position="218"/>
    </location>
</feature>
<feature type="transmembrane region" description="Helical" evidence="2">
    <location>
        <begin position="499"/>
        <end position="520"/>
    </location>
</feature>
<comment type="caution">
    <text evidence="3">The sequence shown here is derived from an EMBL/GenBank/DDBJ whole genome shotgun (WGS) entry which is preliminary data.</text>
</comment>
<evidence type="ECO:0000313" key="4">
    <source>
        <dbReference type="Proteomes" id="UP000642748"/>
    </source>
</evidence>
<feature type="transmembrane region" description="Helical" evidence="2">
    <location>
        <begin position="270"/>
        <end position="288"/>
    </location>
</feature>
<accession>A0A8J3QUY6</accession>
<feature type="region of interest" description="Disordered" evidence="1">
    <location>
        <begin position="74"/>
        <end position="97"/>
    </location>
</feature>
<keyword evidence="4" id="KW-1185">Reference proteome</keyword>
<sequence length="877" mass="94721">MKRVPVLRSLARLRRRARDLLGALHPYRLVIAGVAGALGAVLGTIYDQIDNRLKIVTIAVIGALTALSVILTEPGREGPDERPTPERKPARRPEGDGLPRVVDEVVEEVLGLPETVAYLGADPLRERRAEVVDLVREAIADNTDAVQETSEQQYVRFQDALERMRRGYVRPVWARLIPAYRAIVWMTPGVALGLAIEEVSLTAIAAGLNVLLVGVVLLERSHRTSSAGGSRWSAIATIPYYAWAAGAAGATAFTPGLTGHTIGIVMRWDALAFPVALILLVFSLPYAGDLERLRSDRPTDWPDRVGITSYRDAARQARSDWLAALARDGVMPLIRADLIRDRDEYSLVLPDVDPARLGGLRRSDQLVRTAAADRIEWLLGRLDSASIGLSGSRGAGKSTLLRQFCTRQFATGSADLRVLVEAPVSYDRRDFLVYLFAEVCRRVIDRAPPGGERVAHRRSGMPRVLPAAVTVLGVIAVVGYIIGPSLASLANHGHADLRTLLLVVGIVLIVGGTVWTVWAGRPSVDRASAMSGAAIAASHQLDSLRYQSTLSRSRDGKVQLPGALELSASRQVQRVEYVPTYPELVAQFRNLLDLTGLEHRAAGGRVIVGIDELDKIASADEAEQFLNDLKAMFGVRGCYFLVAVSEDALAAFDRRAMGVRTMLDSAFDGVVAVRPLLLTGAGTLLGLRGIWLPRPYLLLCHALSGGLPRELIRVVLSLAELISEGLRGEFPVLAQSLIRRDIAAVLNAQIRYAAQAAVAPAVIDWLALAAETTNAGELERLAVETPQASGPGTGRTAAESLLVETTRAYLYHTATLIRAFAEDVDATVRLLRSGTTVAQLSGLGSARNQIMTEPKLAWHATSRFRSLGAMPPLDPSA</sequence>
<dbReference type="EMBL" id="BONZ01000041">
    <property type="protein sequence ID" value="GIH16280.1"/>
    <property type="molecule type" value="Genomic_DNA"/>
</dbReference>
<name>A0A8J3QUY6_9ACTN</name>
<feature type="transmembrane region" description="Helical" evidence="2">
    <location>
        <begin position="238"/>
        <end position="258"/>
    </location>
</feature>
<feature type="transmembrane region" description="Helical" evidence="2">
    <location>
        <begin position="52"/>
        <end position="72"/>
    </location>
</feature>
<dbReference type="Proteomes" id="UP000642748">
    <property type="component" value="Unassembled WGS sequence"/>
</dbReference>
<keyword evidence="2" id="KW-1133">Transmembrane helix</keyword>
<evidence type="ECO:0000256" key="1">
    <source>
        <dbReference type="SAM" id="MobiDB-lite"/>
    </source>
</evidence>
<keyword evidence="2" id="KW-0812">Transmembrane</keyword>
<feature type="transmembrane region" description="Helical" evidence="2">
    <location>
        <begin position="464"/>
        <end position="487"/>
    </location>
</feature>
<reference evidence="3" key="1">
    <citation type="submission" date="2021-01" db="EMBL/GenBank/DDBJ databases">
        <title>Whole genome shotgun sequence of Rugosimonospora africana NBRC 104875.</title>
        <authorList>
            <person name="Komaki H."/>
            <person name="Tamura T."/>
        </authorList>
    </citation>
    <scope>NUCLEOTIDE SEQUENCE</scope>
    <source>
        <strain evidence="3">NBRC 104875</strain>
    </source>
</reference>
<dbReference type="InterPro" id="IPR027417">
    <property type="entry name" value="P-loop_NTPase"/>
</dbReference>
<feature type="transmembrane region" description="Helical" evidence="2">
    <location>
        <begin position="172"/>
        <end position="195"/>
    </location>
</feature>
<feature type="transmembrane region" description="Helical" evidence="2">
    <location>
        <begin position="20"/>
        <end position="46"/>
    </location>
</feature>
<dbReference type="RefSeq" id="WP_203919872.1">
    <property type="nucleotide sequence ID" value="NZ_BONZ01000041.1"/>
</dbReference>